<evidence type="ECO:0000256" key="4">
    <source>
        <dbReference type="ARBA" id="ARBA00022723"/>
    </source>
</evidence>
<dbReference type="CDD" id="cd05656">
    <property type="entry name" value="M42_Frv"/>
    <property type="match status" value="1"/>
</dbReference>
<proteinExistence type="inferred from homology"/>
<gene>
    <name evidence="9" type="ORF">UF66_1495</name>
</gene>
<dbReference type="AlphaFoldDB" id="A0A0F5XAU5"/>
<evidence type="ECO:0000256" key="5">
    <source>
        <dbReference type="ARBA" id="ARBA00022801"/>
    </source>
</evidence>
<dbReference type="GO" id="GO:0006508">
    <property type="term" value="P:proteolysis"/>
    <property type="evidence" value="ECO:0007669"/>
    <property type="project" value="UniProtKB-KW"/>
</dbReference>
<keyword evidence="5" id="KW-0378">Hydrolase</keyword>
<reference evidence="9 10" key="1">
    <citation type="submission" date="2015-03" db="EMBL/GenBank/DDBJ databases">
        <title>Genome Assembly of Staphylococcus cohnii subsp. cohnii strain G22B2.</title>
        <authorList>
            <person name="Nair G."/>
            <person name="Kaur G."/>
            <person name="Khatri I."/>
            <person name="Singh N.K."/>
            <person name="Sathyabama S."/>
            <person name="Maurya S.K."/>
            <person name="Subramanian S."/>
            <person name="Agrewala J.N."/>
            <person name="Mayilraj S."/>
        </authorList>
    </citation>
    <scope>NUCLEOTIDE SEQUENCE [LARGE SCALE GENOMIC DNA]</scope>
    <source>
        <strain evidence="9 10">G22B2</strain>
    </source>
</reference>
<dbReference type="GO" id="GO:0004177">
    <property type="term" value="F:aminopeptidase activity"/>
    <property type="evidence" value="ECO:0007669"/>
    <property type="project" value="UniProtKB-UniRule"/>
</dbReference>
<evidence type="ECO:0000256" key="7">
    <source>
        <dbReference type="PIRSR" id="PIRSR001123-1"/>
    </source>
</evidence>
<name>A0A0F5XAU5_STACC</name>
<evidence type="ECO:0000313" key="9">
    <source>
        <dbReference type="EMBL" id="KKI65538.1"/>
    </source>
</evidence>
<feature type="binding site" evidence="8">
    <location>
        <position position="213"/>
    </location>
    <ligand>
        <name>Zn(2+)</name>
        <dbReference type="ChEBI" id="CHEBI:29105"/>
        <label>2</label>
    </ligand>
</feature>
<dbReference type="RefSeq" id="WP_019470101.1">
    <property type="nucleotide sequence ID" value="NZ_BKAS01000001.1"/>
</dbReference>
<dbReference type="InterPro" id="IPR008007">
    <property type="entry name" value="Peptidase_M42"/>
</dbReference>
<dbReference type="PIRSF" id="PIRSF001123">
    <property type="entry name" value="PepA_GA"/>
    <property type="match status" value="1"/>
</dbReference>
<feature type="binding site" evidence="8">
    <location>
        <position position="65"/>
    </location>
    <ligand>
        <name>Zn(2+)</name>
        <dbReference type="ChEBI" id="CHEBI:29105"/>
        <label>1</label>
    </ligand>
</feature>
<evidence type="ECO:0000256" key="2">
    <source>
        <dbReference type="ARBA" id="ARBA00022438"/>
    </source>
</evidence>
<dbReference type="SUPFAM" id="SSF101821">
    <property type="entry name" value="Aminopeptidase/glucanase lid domain"/>
    <property type="match status" value="1"/>
</dbReference>
<keyword evidence="3" id="KW-0645">Protease</keyword>
<keyword evidence="2 9" id="KW-0031">Aminopeptidase</keyword>
<feature type="active site" description="Proton acceptor" evidence="7">
    <location>
        <position position="212"/>
    </location>
</feature>
<accession>A0A0F5XAU5</accession>
<evidence type="ECO:0000256" key="8">
    <source>
        <dbReference type="PIRSR" id="PIRSR001123-2"/>
    </source>
</evidence>
<protein>
    <submittedName>
        <fullName evidence="9">M42 glutamyl aminopeptidase, cellulase</fullName>
    </submittedName>
</protein>
<organism evidence="9 10">
    <name type="scientific">Staphylococcus cohnii subsp. cohnii</name>
    <dbReference type="NCBI Taxonomy" id="74704"/>
    <lineage>
        <taxon>Bacteria</taxon>
        <taxon>Bacillati</taxon>
        <taxon>Bacillota</taxon>
        <taxon>Bacilli</taxon>
        <taxon>Bacillales</taxon>
        <taxon>Staphylococcaceae</taxon>
        <taxon>Staphylococcus</taxon>
        <taxon>Staphylococcus cohnii species complex</taxon>
    </lineage>
</organism>
<feature type="binding site" evidence="8">
    <location>
        <position position="235"/>
    </location>
    <ligand>
        <name>Zn(2+)</name>
        <dbReference type="ChEBI" id="CHEBI:29105"/>
        <label>1</label>
    </ligand>
</feature>
<dbReference type="Pfam" id="PF05343">
    <property type="entry name" value="Peptidase_M42"/>
    <property type="match status" value="1"/>
</dbReference>
<evidence type="ECO:0000256" key="3">
    <source>
        <dbReference type="ARBA" id="ARBA00022670"/>
    </source>
</evidence>
<comment type="similarity">
    <text evidence="1 6">Belongs to the peptidase M42 family.</text>
</comment>
<comment type="cofactor">
    <cofactor evidence="8">
        <name>a divalent metal cation</name>
        <dbReference type="ChEBI" id="CHEBI:60240"/>
    </cofactor>
    <text evidence="8">Binds 2 divalent metal cations per subunit.</text>
</comment>
<feature type="binding site" evidence="8">
    <location>
        <position position="180"/>
    </location>
    <ligand>
        <name>Zn(2+)</name>
        <dbReference type="ChEBI" id="CHEBI:29105"/>
        <label>2</label>
    </ligand>
</feature>
<dbReference type="Gene3D" id="2.40.30.40">
    <property type="entry name" value="Peptidase M42, domain 2"/>
    <property type="match status" value="1"/>
</dbReference>
<feature type="binding site" evidence="8">
    <location>
        <position position="180"/>
    </location>
    <ligand>
        <name>Zn(2+)</name>
        <dbReference type="ChEBI" id="CHEBI:29105"/>
        <label>1</label>
    </ligand>
</feature>
<dbReference type="GO" id="GO:0046872">
    <property type="term" value="F:metal ion binding"/>
    <property type="evidence" value="ECO:0007669"/>
    <property type="project" value="UniProtKB-UniRule"/>
</dbReference>
<dbReference type="Proteomes" id="UP000034455">
    <property type="component" value="Unassembled WGS sequence"/>
</dbReference>
<evidence type="ECO:0000313" key="10">
    <source>
        <dbReference type="Proteomes" id="UP000034455"/>
    </source>
</evidence>
<dbReference type="InterPro" id="IPR023367">
    <property type="entry name" value="Peptidase_M42_dom2"/>
</dbReference>
<dbReference type="SUPFAM" id="SSF53187">
    <property type="entry name" value="Zn-dependent exopeptidases"/>
    <property type="match status" value="1"/>
</dbReference>
<dbReference type="PANTHER" id="PTHR32481">
    <property type="entry name" value="AMINOPEPTIDASE"/>
    <property type="match status" value="1"/>
</dbReference>
<evidence type="ECO:0000256" key="1">
    <source>
        <dbReference type="ARBA" id="ARBA00006272"/>
    </source>
</evidence>
<dbReference type="Gene3D" id="3.40.630.10">
    <property type="entry name" value="Zn peptidases"/>
    <property type="match status" value="1"/>
</dbReference>
<comment type="caution">
    <text evidence="9">The sequence shown here is derived from an EMBL/GenBank/DDBJ whole genome shotgun (WGS) entry which is preliminary data.</text>
</comment>
<keyword evidence="4 8" id="KW-0479">Metal-binding</keyword>
<dbReference type="PANTHER" id="PTHR32481:SF21">
    <property type="entry name" value="AMINOPEPTIDASE YSDC-RELATED"/>
    <property type="match status" value="1"/>
</dbReference>
<evidence type="ECO:0000256" key="6">
    <source>
        <dbReference type="PIRNR" id="PIRNR001123"/>
    </source>
</evidence>
<dbReference type="GeneID" id="78333207"/>
<dbReference type="EMBL" id="LAKJ01000002">
    <property type="protein sequence ID" value="KKI65538.1"/>
    <property type="molecule type" value="Genomic_DNA"/>
</dbReference>
<dbReference type="InterPro" id="IPR051464">
    <property type="entry name" value="Peptidase_M42_aminopept"/>
</dbReference>
<sequence length="358" mass="38500">MNNSIKLLESLTNVDGIAGHEKAVKTLMRDYLTPVSDEIIEDNLGGIFGKKTTSTGNKTLMVAGHLDEIGFVVTKIDKDGFLKFTPIGGWWNQVMLSQKVTVTTDEGKKIRGIIGSKPPHALSPEERKKNVEIKDMFIDIGVKSKKEAEQFGIEIGNMITPYSEFETLANSKYLTAKAFDNRYGCALAVDVLNNLKQESIDINLVSGANVQEEVGLRGAKVAANKIKPDLALAVDVAVAYDTPGMSGQTSETAIGQGPVVIIMDASNIGHVGFTNHIKKIAKAHNIDIQLDSTPGGGTDAGSIHVANEGVPTVSIGVALRYMHSNVSVLHTDDYKNSVALVTEIVKSLNDDAVDNIIW</sequence>
<feature type="binding site" evidence="8">
    <location>
        <position position="323"/>
    </location>
    <ligand>
        <name>Zn(2+)</name>
        <dbReference type="ChEBI" id="CHEBI:29105"/>
        <label>2</label>
    </ligand>
</feature>
<dbReference type="PATRIC" id="fig|74704.4.peg.807"/>